<organism evidence="2 3">
    <name type="scientific">Enhygromyxa salina</name>
    <dbReference type="NCBI Taxonomy" id="215803"/>
    <lineage>
        <taxon>Bacteria</taxon>
        <taxon>Pseudomonadati</taxon>
        <taxon>Myxococcota</taxon>
        <taxon>Polyangia</taxon>
        <taxon>Nannocystales</taxon>
        <taxon>Nannocystaceae</taxon>
        <taxon>Enhygromyxa</taxon>
    </lineage>
</organism>
<dbReference type="AlphaFoldDB" id="A0A2S9XHG0"/>
<protein>
    <submittedName>
        <fullName evidence="2">Uncharacterized protein</fullName>
    </submittedName>
</protein>
<evidence type="ECO:0000313" key="3">
    <source>
        <dbReference type="Proteomes" id="UP000238823"/>
    </source>
</evidence>
<evidence type="ECO:0000313" key="2">
    <source>
        <dbReference type="EMBL" id="PRP92302.1"/>
    </source>
</evidence>
<gene>
    <name evidence="2" type="ORF">ENSA7_81660</name>
</gene>
<feature type="region of interest" description="Disordered" evidence="1">
    <location>
        <begin position="118"/>
        <end position="152"/>
    </location>
</feature>
<sequence length="349" mass="39403">MTVAEAPLVVPSPRGFGDQPRYALTVEIDQPRHPAVDPRGQVSQRLLVGDLVHRRIHRRVAVLELDRRQSSSVEPPRDLVEPVVSLDHASDPGHRGIFGVHEIRGRDQVRRVAELGEAMKHQHAPTQPPRADLEPGPIAREGVGPRRPRPDLVGRDLELLTMPDPMLAVVEHDLEQPPRSDKRRRVAILDSLEIALRLPRCVRQARPLLGRVDVHTREILLLVFIDDDVPTIVMRLFEQPREHMIGKRRIGHPRRRGLAVITSHIIRRDRLPEHLARGLGTPALDPRKPALDPRLEPVDQMPIALLEADPHEVLGARQNERVVLLGIRARVPVFRQALLGLARDRGHTE</sequence>
<dbReference type="EMBL" id="PVNL01000159">
    <property type="protein sequence ID" value="PRP92302.1"/>
    <property type="molecule type" value="Genomic_DNA"/>
</dbReference>
<evidence type="ECO:0000256" key="1">
    <source>
        <dbReference type="SAM" id="MobiDB-lite"/>
    </source>
</evidence>
<reference evidence="2 3" key="1">
    <citation type="submission" date="2018-03" db="EMBL/GenBank/DDBJ databases">
        <title>Draft Genome Sequences of the Obligatory Marine Myxobacteria Enhygromyxa salina SWB007.</title>
        <authorList>
            <person name="Poehlein A."/>
            <person name="Moghaddam J.A."/>
            <person name="Harms H."/>
            <person name="Alanjari M."/>
            <person name="Koenig G.M."/>
            <person name="Daniel R."/>
            <person name="Schaeberle T.F."/>
        </authorList>
    </citation>
    <scope>NUCLEOTIDE SEQUENCE [LARGE SCALE GENOMIC DNA]</scope>
    <source>
        <strain evidence="2 3">SWB007</strain>
    </source>
</reference>
<name>A0A2S9XHG0_9BACT</name>
<comment type="caution">
    <text evidence="2">The sequence shown here is derived from an EMBL/GenBank/DDBJ whole genome shotgun (WGS) entry which is preliminary data.</text>
</comment>
<accession>A0A2S9XHG0</accession>
<dbReference type="Proteomes" id="UP000238823">
    <property type="component" value="Unassembled WGS sequence"/>
</dbReference>
<proteinExistence type="predicted"/>